<dbReference type="RefSeq" id="WP_135079722.1">
    <property type="nucleotide sequence ID" value="NZ_CP038267.1"/>
</dbReference>
<evidence type="ECO:0000313" key="2">
    <source>
        <dbReference type="EMBL" id="QBR93871.1"/>
    </source>
</evidence>
<dbReference type="EMBL" id="CP038267">
    <property type="protein sequence ID" value="QBR93871.1"/>
    <property type="molecule type" value="Genomic_DNA"/>
</dbReference>
<protein>
    <submittedName>
        <fullName evidence="2">GNAT family N-acetyltransferase</fullName>
    </submittedName>
</protein>
<reference evidence="2 3" key="1">
    <citation type="submission" date="2019-03" db="EMBL/GenBank/DDBJ databases">
        <title>Three New Species of Nocardioides, Nocardioides euryhalodurans sp. nov., Nocardioides seonyuensis sp. nov. and Nocardioides eburneoflavus sp. nov., Iolated from Soil.</title>
        <authorList>
            <person name="Roh S.G."/>
            <person name="Lee C."/>
            <person name="Kim M.-K."/>
            <person name="Kim S.B."/>
        </authorList>
    </citation>
    <scope>NUCLEOTIDE SEQUENCE [LARGE SCALE GENOMIC DNA]</scope>
    <source>
        <strain evidence="2 3">MMS17-SY117</strain>
    </source>
</reference>
<dbReference type="SUPFAM" id="SSF55729">
    <property type="entry name" value="Acyl-CoA N-acyltransferases (Nat)"/>
    <property type="match status" value="1"/>
</dbReference>
<dbReference type="CDD" id="cd04301">
    <property type="entry name" value="NAT_SF"/>
    <property type="match status" value="1"/>
</dbReference>
<dbReference type="OrthoDB" id="4256927at2"/>
<dbReference type="AlphaFoldDB" id="A0A4P7GPY2"/>
<dbReference type="InterPro" id="IPR016181">
    <property type="entry name" value="Acyl_CoA_acyltransferase"/>
</dbReference>
<dbReference type="KEGG" id="noy:EXE57_17460"/>
<sequence length="209" mass="22144">MSRFPYTSPARDRAHPVTAPLRGGAAVLRPLLPGELEPQRAVFDAMSPDSRRARYLTPVSTLTTGMWSALTAVDGRHHVAWLASVDGRPAGIARYVHVAPCTAEIAFEVVDEQQGRGLGGVLLDTISTIAAASRVRRLQATVLAENSASRGLLAMIGLRLRGSGGVLEGESSFHLLERPRVDRPAVVGVAFAVREGGGLLGERVPSQPA</sequence>
<dbReference type="Pfam" id="PF00583">
    <property type="entry name" value="Acetyltransf_1"/>
    <property type="match status" value="1"/>
</dbReference>
<keyword evidence="2" id="KW-0808">Transferase</keyword>
<feature type="domain" description="N-acetyltransferase" evidence="1">
    <location>
        <begin position="26"/>
        <end position="182"/>
    </location>
</feature>
<dbReference type="Gene3D" id="3.40.630.30">
    <property type="match status" value="1"/>
</dbReference>
<dbReference type="Proteomes" id="UP000294894">
    <property type="component" value="Chromosome"/>
</dbReference>
<dbReference type="PROSITE" id="PS51186">
    <property type="entry name" value="GNAT"/>
    <property type="match status" value="1"/>
</dbReference>
<name>A0A4P7GPY2_9ACTN</name>
<evidence type="ECO:0000313" key="3">
    <source>
        <dbReference type="Proteomes" id="UP000294894"/>
    </source>
</evidence>
<proteinExistence type="predicted"/>
<gene>
    <name evidence="2" type="ORF">EXE57_17460</name>
</gene>
<dbReference type="GO" id="GO:0016747">
    <property type="term" value="F:acyltransferase activity, transferring groups other than amino-acyl groups"/>
    <property type="evidence" value="ECO:0007669"/>
    <property type="project" value="InterPro"/>
</dbReference>
<accession>A0A4P7GPY2</accession>
<evidence type="ECO:0000259" key="1">
    <source>
        <dbReference type="PROSITE" id="PS51186"/>
    </source>
</evidence>
<organism evidence="2 3">
    <name type="scientific">Nocardioides euryhalodurans</name>
    <dbReference type="NCBI Taxonomy" id="2518370"/>
    <lineage>
        <taxon>Bacteria</taxon>
        <taxon>Bacillati</taxon>
        <taxon>Actinomycetota</taxon>
        <taxon>Actinomycetes</taxon>
        <taxon>Propionibacteriales</taxon>
        <taxon>Nocardioidaceae</taxon>
        <taxon>Nocardioides</taxon>
    </lineage>
</organism>
<dbReference type="InterPro" id="IPR000182">
    <property type="entry name" value="GNAT_dom"/>
</dbReference>
<keyword evidence="3" id="KW-1185">Reference proteome</keyword>